<evidence type="ECO:0000313" key="2">
    <source>
        <dbReference type="EMBL" id="KAK4783580.1"/>
    </source>
</evidence>
<dbReference type="EMBL" id="JAXQNO010000015">
    <property type="protein sequence ID" value="KAK4783580.1"/>
    <property type="molecule type" value="Genomic_DNA"/>
</dbReference>
<dbReference type="Proteomes" id="UP001346149">
    <property type="component" value="Unassembled WGS sequence"/>
</dbReference>
<dbReference type="Pfam" id="PF00582">
    <property type="entry name" value="Usp"/>
    <property type="match status" value="1"/>
</dbReference>
<evidence type="ECO:0000313" key="3">
    <source>
        <dbReference type="Proteomes" id="UP001346149"/>
    </source>
</evidence>
<dbReference type="SUPFAM" id="SSF52402">
    <property type="entry name" value="Adenine nucleotide alpha hydrolases-like"/>
    <property type="match status" value="1"/>
</dbReference>
<protein>
    <recommendedName>
        <fullName evidence="1">UspA domain-containing protein</fullName>
    </recommendedName>
</protein>
<accession>A0AAN7LM78</accession>
<organism evidence="2 3">
    <name type="scientific">Trapa natans</name>
    <name type="common">Water chestnut</name>
    <dbReference type="NCBI Taxonomy" id="22666"/>
    <lineage>
        <taxon>Eukaryota</taxon>
        <taxon>Viridiplantae</taxon>
        <taxon>Streptophyta</taxon>
        <taxon>Embryophyta</taxon>
        <taxon>Tracheophyta</taxon>
        <taxon>Spermatophyta</taxon>
        <taxon>Magnoliopsida</taxon>
        <taxon>eudicotyledons</taxon>
        <taxon>Gunneridae</taxon>
        <taxon>Pentapetalae</taxon>
        <taxon>rosids</taxon>
        <taxon>malvids</taxon>
        <taxon>Myrtales</taxon>
        <taxon>Lythraceae</taxon>
        <taxon>Trapa</taxon>
    </lineage>
</organism>
<comment type="caution">
    <text evidence="2">The sequence shown here is derived from an EMBL/GenBank/DDBJ whole genome shotgun (WGS) entry which is preliminary data.</text>
</comment>
<gene>
    <name evidence="2" type="ORF">SAY86_007954</name>
</gene>
<dbReference type="InterPro" id="IPR014729">
    <property type="entry name" value="Rossmann-like_a/b/a_fold"/>
</dbReference>
<proteinExistence type="predicted"/>
<reference evidence="2 3" key="1">
    <citation type="journal article" date="2023" name="Hortic Res">
        <title>Pangenome of water caltrop reveals structural variations and asymmetric subgenome divergence after allopolyploidization.</title>
        <authorList>
            <person name="Zhang X."/>
            <person name="Chen Y."/>
            <person name="Wang L."/>
            <person name="Yuan Y."/>
            <person name="Fang M."/>
            <person name="Shi L."/>
            <person name="Lu R."/>
            <person name="Comes H.P."/>
            <person name="Ma Y."/>
            <person name="Chen Y."/>
            <person name="Huang G."/>
            <person name="Zhou Y."/>
            <person name="Zheng Z."/>
            <person name="Qiu Y."/>
        </authorList>
    </citation>
    <scope>NUCLEOTIDE SEQUENCE [LARGE SCALE GENOMIC DNA]</scope>
    <source>
        <strain evidence="2">F231</strain>
    </source>
</reference>
<name>A0AAN7LM78_TRANT</name>
<evidence type="ECO:0000259" key="1">
    <source>
        <dbReference type="Pfam" id="PF00582"/>
    </source>
</evidence>
<dbReference type="PANTHER" id="PTHR46553">
    <property type="entry name" value="ADENINE NUCLEOTIDE ALPHA HYDROLASES-LIKE SUPERFAMILY PROTEIN"/>
    <property type="match status" value="1"/>
</dbReference>
<feature type="domain" description="UspA" evidence="1">
    <location>
        <begin position="22"/>
        <end position="78"/>
    </location>
</feature>
<dbReference type="InterPro" id="IPR006016">
    <property type="entry name" value="UspA"/>
</dbReference>
<dbReference type="AlphaFoldDB" id="A0AAN7LM78"/>
<dbReference type="Gene3D" id="3.40.50.620">
    <property type="entry name" value="HUPs"/>
    <property type="match status" value="1"/>
</dbReference>
<sequence>MAADKPLMVVGVDESNHSFYVKNNVTVDVMEGDPRTVMCEAVEKYRATVLVVGSHGYGPMKRAVLGSVSDFCAHPPCSLLSADRQEAQIQAIALTVLGGRTIHRIHKNYLQRGCNKITSSIIQGIIPAV</sequence>
<dbReference type="PANTHER" id="PTHR46553:SF3">
    <property type="entry name" value="ADENINE NUCLEOTIDE ALPHA HYDROLASES-LIKE SUPERFAMILY PROTEIN"/>
    <property type="match status" value="1"/>
</dbReference>
<keyword evidence="3" id="KW-1185">Reference proteome</keyword>